<evidence type="ECO:0000256" key="2">
    <source>
        <dbReference type="ARBA" id="ARBA00022898"/>
    </source>
</evidence>
<dbReference type="PANTHER" id="PTHR11601">
    <property type="entry name" value="CYSTEINE DESULFURYLASE FAMILY MEMBER"/>
    <property type="match status" value="1"/>
</dbReference>
<dbReference type="InterPro" id="IPR016454">
    <property type="entry name" value="Cysteine_dSase"/>
</dbReference>
<dbReference type="PIRSF" id="PIRSF005572">
    <property type="entry name" value="NifS"/>
    <property type="match status" value="1"/>
</dbReference>
<dbReference type="Gene3D" id="3.40.640.10">
    <property type="entry name" value="Type I PLP-dependent aspartate aminotransferase-like (Major domain)"/>
    <property type="match status" value="1"/>
</dbReference>
<dbReference type="InterPro" id="IPR015421">
    <property type="entry name" value="PyrdxlP-dep_Trfase_major"/>
</dbReference>
<keyword evidence="5" id="KW-1185">Reference proteome</keyword>
<comment type="cofactor">
    <cofactor evidence="1">
        <name>pyridoxal 5'-phosphate</name>
        <dbReference type="ChEBI" id="CHEBI:597326"/>
    </cofactor>
</comment>
<evidence type="ECO:0000256" key="1">
    <source>
        <dbReference type="ARBA" id="ARBA00001933"/>
    </source>
</evidence>
<accession>A0ABW6KKV5</accession>
<organism evidence="4 5">
    <name type="scientific">Cytobacillus spartinae</name>
    <dbReference type="NCBI Taxonomy" id="3299023"/>
    <lineage>
        <taxon>Bacteria</taxon>
        <taxon>Bacillati</taxon>
        <taxon>Bacillota</taxon>
        <taxon>Bacilli</taxon>
        <taxon>Bacillales</taxon>
        <taxon>Bacillaceae</taxon>
        <taxon>Cytobacillus</taxon>
    </lineage>
</organism>
<protein>
    <submittedName>
        <fullName evidence="4">IscS subfamily cysteine desulfurase</fullName>
    </submittedName>
</protein>
<reference evidence="4 5" key="1">
    <citation type="submission" date="2024-08" db="EMBL/GenBank/DDBJ databases">
        <title>Two novel Cytobacillus novel species.</title>
        <authorList>
            <person name="Liu G."/>
        </authorList>
    </citation>
    <scope>NUCLEOTIDE SEQUENCE [LARGE SCALE GENOMIC DNA]</scope>
    <source>
        <strain evidence="4 5">FJAT-54145</strain>
    </source>
</reference>
<dbReference type="InterPro" id="IPR015422">
    <property type="entry name" value="PyrdxlP-dep_Trfase_small"/>
</dbReference>
<keyword evidence="2" id="KW-0663">Pyridoxal phosphate</keyword>
<evidence type="ECO:0000313" key="5">
    <source>
        <dbReference type="Proteomes" id="UP001601059"/>
    </source>
</evidence>
<name>A0ABW6KKV5_9BACI</name>
<feature type="domain" description="Aminotransferase class V" evidence="3">
    <location>
        <begin position="3"/>
        <end position="364"/>
    </location>
</feature>
<dbReference type="EMBL" id="JBIACK010000016">
    <property type="protein sequence ID" value="MFE8703470.1"/>
    <property type="molecule type" value="Genomic_DNA"/>
</dbReference>
<evidence type="ECO:0000313" key="4">
    <source>
        <dbReference type="EMBL" id="MFE8703470.1"/>
    </source>
</evidence>
<dbReference type="Pfam" id="PF00266">
    <property type="entry name" value="Aminotran_5"/>
    <property type="match status" value="1"/>
</dbReference>
<dbReference type="Gene3D" id="3.90.1150.10">
    <property type="entry name" value="Aspartate Aminotransferase, domain 1"/>
    <property type="match status" value="1"/>
</dbReference>
<evidence type="ECO:0000259" key="3">
    <source>
        <dbReference type="Pfam" id="PF00266"/>
    </source>
</evidence>
<dbReference type="InterPro" id="IPR000192">
    <property type="entry name" value="Aminotrans_V_dom"/>
</dbReference>
<dbReference type="Proteomes" id="UP001601059">
    <property type="component" value="Unassembled WGS sequence"/>
</dbReference>
<dbReference type="PANTHER" id="PTHR11601:SF36">
    <property type="entry name" value="CYSTEINE DESULFURASE NIFS-RELATED"/>
    <property type="match status" value="1"/>
</dbReference>
<dbReference type="InterPro" id="IPR015424">
    <property type="entry name" value="PyrdxlP-dep_Trfase"/>
</dbReference>
<proteinExistence type="predicted"/>
<gene>
    <name evidence="4" type="ORF">ACFYKX_23175</name>
</gene>
<comment type="caution">
    <text evidence="4">The sequence shown here is derived from an EMBL/GenBank/DDBJ whole genome shotgun (WGS) entry which is preliminary data.</text>
</comment>
<dbReference type="SUPFAM" id="SSF53383">
    <property type="entry name" value="PLP-dependent transferases"/>
    <property type="match status" value="1"/>
</dbReference>
<dbReference type="NCBIfam" id="NF002806">
    <property type="entry name" value="PRK02948.1"/>
    <property type="match status" value="1"/>
</dbReference>
<sequence>MNYFDYAATCPLDQEAANVYVKASTEYFGNSQSLHDMGSKSRDLLENCRKELGTLLGVHKEGLYFTSGGSESNYLAIHALLSAAQKKGKHIIAGMTEHSSIHNLLEKLKLEGYEVTYIPFTKDGMIDLDLLKKSIKEETIFITIQHANPEIGMIQPLEQVHALCKDHKILFHSDCVHSFGKLPLENISHLLDSFSISGHKVYGPKGVGAVYVNPKLNWKSSYPGTSHERGFRPGTVNVPAVAAMTVATQKSYKLMDQHLHHYKELRNKLLAMLEPYREEIVLYDGLEDLQLPSTLGLRIKGLEGQYVMLECNRHGYAISTGSACSVGMQTPSRTMAALNIDNKQAKEFIRVSFGWDTTLEQVEGLGKTLIDIINKNK</sequence>
<dbReference type="RefSeq" id="WP_389364033.1">
    <property type="nucleotide sequence ID" value="NZ_JBIACK010000016.1"/>
</dbReference>